<reference evidence="1" key="2">
    <citation type="submission" date="2011-02" db="EMBL/GenBank/DDBJ databases">
        <authorList>
            <person name="MacLean D."/>
        </authorList>
    </citation>
    <scope>NUCLEOTIDE SEQUENCE</scope>
</reference>
<proteinExistence type="predicted"/>
<name>F0WZ68_9STRA</name>
<reference evidence="1" key="1">
    <citation type="journal article" date="2011" name="PLoS Biol.">
        <title>Gene gain and loss during evolution of obligate parasitism in the white rust pathogen of Arabidopsis thaliana.</title>
        <authorList>
            <person name="Kemen E."/>
            <person name="Gardiner A."/>
            <person name="Schultz-Larsen T."/>
            <person name="Kemen A.C."/>
            <person name="Balmuth A.L."/>
            <person name="Robert-Seilaniantz A."/>
            <person name="Bailey K."/>
            <person name="Holub E."/>
            <person name="Studholme D.J."/>
            <person name="Maclean D."/>
            <person name="Jones J.D."/>
        </authorList>
    </citation>
    <scope>NUCLEOTIDE SEQUENCE</scope>
</reference>
<organism evidence="1">
    <name type="scientific">Albugo laibachii Nc14</name>
    <dbReference type="NCBI Taxonomy" id="890382"/>
    <lineage>
        <taxon>Eukaryota</taxon>
        <taxon>Sar</taxon>
        <taxon>Stramenopiles</taxon>
        <taxon>Oomycota</taxon>
        <taxon>Peronosporomycetes</taxon>
        <taxon>Albuginales</taxon>
        <taxon>Albuginaceae</taxon>
        <taxon>Albugo</taxon>
    </lineage>
</organism>
<evidence type="ECO:0000313" key="1">
    <source>
        <dbReference type="EMBL" id="CCA26784.1"/>
    </source>
</evidence>
<dbReference type="EMBL" id="FR824456">
    <property type="protein sequence ID" value="CCA26784.1"/>
    <property type="molecule type" value="Genomic_DNA"/>
</dbReference>
<gene>
    <name evidence="1" type="primary">AlNc14C413G11474</name>
    <name evidence="1" type="ORF">ALNC14_129280</name>
</gene>
<dbReference type="AlphaFoldDB" id="F0WZ68"/>
<accession>F0WZ68</accession>
<dbReference type="HOGENOM" id="CLU_1083459_0_0_1"/>
<sequence>MSRVKTTDEEYLMLSNKLLVAIAKAVKAKYNYPFPALTFISLRQVDYVILMIHNIESNLAARMPKSDEGRKGFQQNHHVGRPFIGNVKLIYIRGLILILNRKLPQQLFYLDYGRLMSEVPQIVYADIRDRLREVTNIPNLVHGTTFTCDDKVYDAMPSMKFELVESTVLKAGWNNQILSRGYIVKHPEAAGDKDFLSVEQIKLRVTRLESPGTCFLAVKPASGALQHEWIIGTTLLEYTMETFLSKINRSCCFIRAP</sequence>
<protein>
    <submittedName>
        <fullName evidence="1">AlNc14C413G11474 protein</fullName>
    </submittedName>
</protein>